<dbReference type="Proteomes" id="UP001559623">
    <property type="component" value="Unassembled WGS sequence"/>
</dbReference>
<organism evidence="1 2">
    <name type="scientific">Selenomonas sputigena</name>
    <dbReference type="NCBI Taxonomy" id="69823"/>
    <lineage>
        <taxon>Bacteria</taxon>
        <taxon>Bacillati</taxon>
        <taxon>Bacillota</taxon>
        <taxon>Negativicutes</taxon>
        <taxon>Selenomonadales</taxon>
        <taxon>Selenomonadaceae</taxon>
        <taxon>Selenomonas</taxon>
    </lineage>
</organism>
<proteinExistence type="predicted"/>
<accession>A0ABV3X5H6</accession>
<gene>
    <name evidence="1" type="ORF">QCO44_07350</name>
</gene>
<protein>
    <submittedName>
        <fullName evidence="1">Uncharacterized protein</fullName>
    </submittedName>
</protein>
<keyword evidence="2" id="KW-1185">Reference proteome</keyword>
<dbReference type="RefSeq" id="WP_368847182.1">
    <property type="nucleotide sequence ID" value="NZ_CP194411.1"/>
</dbReference>
<evidence type="ECO:0000313" key="1">
    <source>
        <dbReference type="EMBL" id="MEX5285450.1"/>
    </source>
</evidence>
<reference evidence="1 2" key="1">
    <citation type="submission" date="2023-04" db="EMBL/GenBank/DDBJ databases">
        <title>Genome Sequence of Selenomonas sputigena ATCC 33150.</title>
        <authorList>
            <person name="Miller D.P."/>
            <person name="Anvari S."/>
            <person name="Polson S.W."/>
            <person name="Macdonald M."/>
            <person name="Mcdowell J.V."/>
        </authorList>
    </citation>
    <scope>NUCLEOTIDE SEQUENCE [LARGE SCALE GENOMIC DNA]</scope>
    <source>
        <strain evidence="1 2">ATCC 33150</strain>
    </source>
</reference>
<evidence type="ECO:0000313" key="2">
    <source>
        <dbReference type="Proteomes" id="UP001559623"/>
    </source>
</evidence>
<comment type="caution">
    <text evidence="1">The sequence shown here is derived from an EMBL/GenBank/DDBJ whole genome shotgun (WGS) entry which is preliminary data.</text>
</comment>
<name>A0ABV3X5H6_9FIRM</name>
<sequence length="128" mass="15119">MEQGECLEQAVMSAIRYCIEQDYLTDYFREREHEEVFDMVSFKWDPERAHRVQLEEEREIAMEQGLERGLEQGLERGLEQGLERGAENARQEFVLSMLKEKMPTETIARLSKVPMEKVLSLGKMHRLL</sequence>
<dbReference type="EMBL" id="JARVLH010000004">
    <property type="protein sequence ID" value="MEX5285450.1"/>
    <property type="molecule type" value="Genomic_DNA"/>
</dbReference>